<reference evidence="1 2" key="1">
    <citation type="submission" date="2020-10" db="EMBL/GenBank/DDBJ databases">
        <title>Complete genome sequence of Thermosphaera aggregans strain 3507.</title>
        <authorList>
            <person name="Zayulina K.S."/>
            <person name="Elcheninov A.G."/>
            <person name="Toshchakov S.V."/>
            <person name="Kublanov I.V."/>
            <person name="Kochetkova T.V."/>
        </authorList>
    </citation>
    <scope>NUCLEOTIDE SEQUENCE [LARGE SCALE GENOMIC DNA]</scope>
    <source>
        <strain evidence="1 2">3507</strain>
    </source>
</reference>
<dbReference type="EMBL" id="CP063144">
    <property type="protein sequence ID" value="QOR94211.1"/>
    <property type="molecule type" value="Genomic_DNA"/>
</dbReference>
<dbReference type="OrthoDB" id="19181at2157"/>
<protein>
    <submittedName>
        <fullName evidence="1">Uncharacterized protein</fullName>
    </submittedName>
</protein>
<proteinExistence type="predicted"/>
<dbReference type="Proteomes" id="UP000593766">
    <property type="component" value="Chromosome"/>
</dbReference>
<keyword evidence="2" id="KW-1185">Reference proteome</keyword>
<organism evidence="1 2">
    <name type="scientific">Thermosphaera chiliense</name>
    <dbReference type="NCBI Taxonomy" id="3402707"/>
    <lineage>
        <taxon>Archaea</taxon>
        <taxon>Thermoproteota</taxon>
        <taxon>Thermoprotei</taxon>
        <taxon>Desulfurococcales</taxon>
        <taxon>Desulfurococcaceae</taxon>
        <taxon>Thermosphaera</taxon>
    </lineage>
</organism>
<name>A0A7M1UPT4_9CREN</name>
<accession>A0A7M1UPT4</accession>
<dbReference type="AlphaFoldDB" id="A0A7M1UPT4"/>
<dbReference type="RefSeq" id="WP_193436012.1">
    <property type="nucleotide sequence ID" value="NZ_CP063144.1"/>
</dbReference>
<evidence type="ECO:0000313" key="2">
    <source>
        <dbReference type="Proteomes" id="UP000593766"/>
    </source>
</evidence>
<gene>
    <name evidence="1" type="ORF">IMZ38_06190</name>
</gene>
<dbReference type="KEGG" id="tcs:IMZ38_06190"/>
<evidence type="ECO:0000313" key="1">
    <source>
        <dbReference type="EMBL" id="QOR94211.1"/>
    </source>
</evidence>
<dbReference type="GeneID" id="59454990"/>
<sequence>MAICMEEREGGEKPSPEIKVKVEETDVEGLREVLNAVTPFLEKLKDWIKEIIGVFTSGLDGKKLGEDIGKFYQELKAQGLPEELIIEMVKDYYKRRMEIVPSLEKLIESLTKLKELRREEEEEERKEDSPSRG</sequence>